<dbReference type="AlphaFoldDB" id="A0A3N0YZY0"/>
<evidence type="ECO:0000313" key="2">
    <source>
        <dbReference type="Proteomes" id="UP000281406"/>
    </source>
</evidence>
<organism evidence="1 2">
    <name type="scientific">Anabarilius grahami</name>
    <name type="common">Kanglang fish</name>
    <name type="synonym">Barilius grahami</name>
    <dbReference type="NCBI Taxonomy" id="495550"/>
    <lineage>
        <taxon>Eukaryota</taxon>
        <taxon>Metazoa</taxon>
        <taxon>Chordata</taxon>
        <taxon>Craniata</taxon>
        <taxon>Vertebrata</taxon>
        <taxon>Euteleostomi</taxon>
        <taxon>Actinopterygii</taxon>
        <taxon>Neopterygii</taxon>
        <taxon>Teleostei</taxon>
        <taxon>Ostariophysi</taxon>
        <taxon>Cypriniformes</taxon>
        <taxon>Xenocyprididae</taxon>
        <taxon>Xenocypridinae</taxon>
        <taxon>Xenocypridinae incertae sedis</taxon>
        <taxon>Anabarilius</taxon>
    </lineage>
</organism>
<name>A0A3N0YZY0_ANAGA</name>
<dbReference type="Proteomes" id="UP000281406">
    <property type="component" value="Unassembled WGS sequence"/>
</dbReference>
<dbReference type="EMBL" id="RJVU01018580">
    <property type="protein sequence ID" value="ROL51582.1"/>
    <property type="molecule type" value="Genomic_DNA"/>
</dbReference>
<protein>
    <submittedName>
        <fullName evidence="1">Uncharacterized protein</fullName>
    </submittedName>
</protein>
<comment type="caution">
    <text evidence="1">The sequence shown here is derived from an EMBL/GenBank/DDBJ whole genome shotgun (WGS) entry which is preliminary data.</text>
</comment>
<keyword evidence="2" id="KW-1185">Reference proteome</keyword>
<evidence type="ECO:0000313" key="1">
    <source>
        <dbReference type="EMBL" id="ROL51582.1"/>
    </source>
</evidence>
<sequence>MWPIHSEISNCVIKREEERCLERIALHDPKDDEKFGEREQRLWSRSHSSKIRLSVLYFCL</sequence>
<reference evidence="1 2" key="1">
    <citation type="submission" date="2018-10" db="EMBL/GenBank/DDBJ databases">
        <title>Genome assembly for a Yunnan-Guizhou Plateau 3E fish, Anabarilius grahami (Regan), and its evolutionary and genetic applications.</title>
        <authorList>
            <person name="Jiang W."/>
        </authorList>
    </citation>
    <scope>NUCLEOTIDE SEQUENCE [LARGE SCALE GENOMIC DNA]</scope>
    <source>
        <strain evidence="1">AG-KIZ</strain>
        <tissue evidence="1">Muscle</tissue>
    </source>
</reference>
<gene>
    <name evidence="1" type="ORF">DPX16_3271</name>
</gene>
<proteinExistence type="predicted"/>
<accession>A0A3N0YZY0</accession>